<proteinExistence type="predicted"/>
<feature type="region of interest" description="Disordered" evidence="1">
    <location>
        <begin position="17"/>
        <end position="37"/>
    </location>
</feature>
<evidence type="ECO:0000313" key="2">
    <source>
        <dbReference type="EMBL" id="MDT0267916.1"/>
    </source>
</evidence>
<dbReference type="EMBL" id="JAVREO010000009">
    <property type="protein sequence ID" value="MDT0267916.1"/>
    <property type="molecule type" value="Genomic_DNA"/>
</dbReference>
<evidence type="ECO:0008006" key="4">
    <source>
        <dbReference type="Google" id="ProtNLM"/>
    </source>
</evidence>
<gene>
    <name evidence="2" type="ORF">RM844_16675</name>
</gene>
<evidence type="ECO:0000313" key="3">
    <source>
        <dbReference type="Proteomes" id="UP001183410"/>
    </source>
</evidence>
<sequence length="100" mass="10635">MSFLRFFEDEVRELAGRLESSGDDMREASRSLANASGSTIGPADLGSRCDDFADSWDYGFGQLSELTKGIGDVAINAAETYTDTDEELERALAEGGEGGG</sequence>
<organism evidence="2 3">
    <name type="scientific">Streptomyces chisholmiae</name>
    <dbReference type="NCBI Taxonomy" id="3075540"/>
    <lineage>
        <taxon>Bacteria</taxon>
        <taxon>Bacillati</taxon>
        <taxon>Actinomycetota</taxon>
        <taxon>Actinomycetes</taxon>
        <taxon>Kitasatosporales</taxon>
        <taxon>Streptomycetaceae</taxon>
        <taxon>Streptomyces</taxon>
    </lineage>
</organism>
<comment type="caution">
    <text evidence="2">The sequence shown here is derived from an EMBL/GenBank/DDBJ whole genome shotgun (WGS) entry which is preliminary data.</text>
</comment>
<accession>A0ABU2JSF2</accession>
<dbReference type="RefSeq" id="WP_311667997.1">
    <property type="nucleotide sequence ID" value="NZ_JAVREO010000009.1"/>
</dbReference>
<keyword evidence="3" id="KW-1185">Reference proteome</keyword>
<evidence type="ECO:0000256" key="1">
    <source>
        <dbReference type="SAM" id="MobiDB-lite"/>
    </source>
</evidence>
<name>A0ABU2JSF2_9ACTN</name>
<dbReference type="Proteomes" id="UP001183410">
    <property type="component" value="Unassembled WGS sequence"/>
</dbReference>
<reference evidence="3" key="1">
    <citation type="submission" date="2023-07" db="EMBL/GenBank/DDBJ databases">
        <title>30 novel species of actinomycetes from the DSMZ collection.</title>
        <authorList>
            <person name="Nouioui I."/>
        </authorList>
    </citation>
    <scope>NUCLEOTIDE SEQUENCE [LARGE SCALE GENOMIC DNA]</scope>
    <source>
        <strain evidence="3">DSM 44915</strain>
    </source>
</reference>
<protein>
    <recommendedName>
        <fullName evidence="4">Excreted virulence factor EspC, type VII ESX diderm</fullName>
    </recommendedName>
</protein>